<dbReference type="AlphaFoldDB" id="A0A914PXB9"/>
<feature type="domain" description="DOMON" evidence="3">
    <location>
        <begin position="287"/>
        <end position="421"/>
    </location>
</feature>
<feature type="region of interest" description="Disordered" evidence="1">
    <location>
        <begin position="454"/>
        <end position="488"/>
    </location>
</feature>
<feature type="signal peptide" evidence="2">
    <location>
        <begin position="1"/>
        <end position="19"/>
    </location>
</feature>
<dbReference type="Proteomes" id="UP000887578">
    <property type="component" value="Unplaced"/>
</dbReference>
<dbReference type="CDD" id="cd09631">
    <property type="entry name" value="DOMON_DOH"/>
    <property type="match status" value="1"/>
</dbReference>
<reference evidence="5" key="1">
    <citation type="submission" date="2022-11" db="UniProtKB">
        <authorList>
            <consortium name="WormBaseParasite"/>
        </authorList>
    </citation>
    <scope>IDENTIFICATION</scope>
</reference>
<organism evidence="4 5">
    <name type="scientific">Panagrolaimus davidi</name>
    <dbReference type="NCBI Taxonomy" id="227884"/>
    <lineage>
        <taxon>Eukaryota</taxon>
        <taxon>Metazoa</taxon>
        <taxon>Ecdysozoa</taxon>
        <taxon>Nematoda</taxon>
        <taxon>Chromadorea</taxon>
        <taxon>Rhabditida</taxon>
        <taxon>Tylenchina</taxon>
        <taxon>Panagrolaimomorpha</taxon>
        <taxon>Panagrolaimoidea</taxon>
        <taxon>Panagrolaimidae</taxon>
        <taxon>Panagrolaimus</taxon>
    </lineage>
</organism>
<feature type="chain" id="PRO_5036972670" evidence="2">
    <location>
        <begin position="20"/>
        <end position="565"/>
    </location>
</feature>
<proteinExistence type="predicted"/>
<dbReference type="InterPro" id="IPR005018">
    <property type="entry name" value="DOMON_domain"/>
</dbReference>
<dbReference type="PROSITE" id="PS50836">
    <property type="entry name" value="DOMON"/>
    <property type="match status" value="1"/>
</dbReference>
<dbReference type="WBParaSite" id="PDA_v2.g19514.t1">
    <property type="protein sequence ID" value="PDA_v2.g19514.t1"/>
    <property type="gene ID" value="PDA_v2.g19514"/>
</dbReference>
<feature type="region of interest" description="Disordered" evidence="1">
    <location>
        <begin position="505"/>
        <end position="548"/>
    </location>
</feature>
<dbReference type="PROSITE" id="PS00022">
    <property type="entry name" value="EGF_1"/>
    <property type="match status" value="1"/>
</dbReference>
<evidence type="ECO:0000256" key="2">
    <source>
        <dbReference type="SAM" id="SignalP"/>
    </source>
</evidence>
<sequence>MLNFLIPFSLLFIITQAHIAFIYPAARYPPLDFLDRSRTILPCGMPKGKNPYYTTFGVGKEYNLTWTSNHHFHKGGIRLTLLDPNENIVQQLEPLQTNEWRKDTPLNLTLSFPRECHGCVLQIERQATEYGPNYIFHSCADVNIESTLENNDESQCSGNGRFTENGCVCRKYFSGDQCQFRVECENDADCIHGKCIKESRPALIQKTCFCDYSFYGKNCETQFKNENSEDMCFNYENLVDTSSPMFKGYGIFNPDCYEKIELNSEDFVYSRVIDNEVEIILDFNTTGWISIGWRPLKLDTSCRLFPDIGLPRSRSFRQTADNKQNGFLKTALQAPLHAMDCTDIIVASVIDGRSRIQDMYTRDRSTPLPDTFFEGENSLTAGFGIERDGRTIVMFRRNVREIEPSDHPLGPGKIHGIWAKSVEASDELRYHGRAKGVKSFEFVRPDAMPARGPLLFIQKNNPSPTHSPPTTPKYTDEPLPPPTETPEKTLDFSADFQVVDQIQEQQLQPSPVPEPEPEPEPEPTPSSNSITEASTFSPELTPELQSSSSPKIIITFVSLIIIMLY</sequence>
<feature type="compositionally biased region" description="Polar residues" evidence="1">
    <location>
        <begin position="530"/>
        <end position="548"/>
    </location>
</feature>
<dbReference type="InterPro" id="IPR045266">
    <property type="entry name" value="DOH_DOMON"/>
</dbReference>
<dbReference type="InterPro" id="IPR000742">
    <property type="entry name" value="EGF"/>
</dbReference>
<accession>A0A914PXB9</accession>
<name>A0A914PXB9_9BILA</name>
<dbReference type="PANTHER" id="PTHR46901:SF2">
    <property type="entry name" value="GH04942P"/>
    <property type="match status" value="1"/>
</dbReference>
<dbReference type="PANTHER" id="PTHR46901">
    <property type="entry name" value="GH04942P"/>
    <property type="match status" value="1"/>
</dbReference>
<protein>
    <submittedName>
        <fullName evidence="5">DOMON domain-containing protein</fullName>
    </submittedName>
</protein>
<evidence type="ECO:0000256" key="1">
    <source>
        <dbReference type="SAM" id="MobiDB-lite"/>
    </source>
</evidence>
<dbReference type="Gene3D" id="2.10.25.10">
    <property type="entry name" value="Laminin"/>
    <property type="match status" value="1"/>
</dbReference>
<evidence type="ECO:0000313" key="4">
    <source>
        <dbReference type="Proteomes" id="UP000887578"/>
    </source>
</evidence>
<evidence type="ECO:0000313" key="5">
    <source>
        <dbReference type="WBParaSite" id="PDA_v2.g19514.t1"/>
    </source>
</evidence>
<keyword evidence="2" id="KW-0732">Signal</keyword>
<evidence type="ECO:0000259" key="3">
    <source>
        <dbReference type="PROSITE" id="PS50836"/>
    </source>
</evidence>
<keyword evidence="4" id="KW-1185">Reference proteome</keyword>